<dbReference type="Proteomes" id="UP001046870">
    <property type="component" value="Chromosome 6"/>
</dbReference>
<accession>A0A9D3Q8E1</accession>
<evidence type="ECO:0000313" key="2">
    <source>
        <dbReference type="Proteomes" id="UP001046870"/>
    </source>
</evidence>
<dbReference type="AlphaFoldDB" id="A0A9D3Q8E1"/>
<dbReference type="OrthoDB" id="8936366at2759"/>
<keyword evidence="2" id="KW-1185">Reference proteome</keyword>
<gene>
    <name evidence="1" type="ORF">MATL_G00092550</name>
</gene>
<organism evidence="1 2">
    <name type="scientific">Megalops atlanticus</name>
    <name type="common">Tarpon</name>
    <name type="synonym">Clupea gigantea</name>
    <dbReference type="NCBI Taxonomy" id="7932"/>
    <lineage>
        <taxon>Eukaryota</taxon>
        <taxon>Metazoa</taxon>
        <taxon>Chordata</taxon>
        <taxon>Craniata</taxon>
        <taxon>Vertebrata</taxon>
        <taxon>Euteleostomi</taxon>
        <taxon>Actinopterygii</taxon>
        <taxon>Neopterygii</taxon>
        <taxon>Teleostei</taxon>
        <taxon>Elopiformes</taxon>
        <taxon>Megalopidae</taxon>
        <taxon>Megalops</taxon>
    </lineage>
</organism>
<reference evidence="1" key="1">
    <citation type="submission" date="2021-01" db="EMBL/GenBank/DDBJ databases">
        <authorList>
            <person name="Zahm M."/>
            <person name="Roques C."/>
            <person name="Cabau C."/>
            <person name="Klopp C."/>
            <person name="Donnadieu C."/>
            <person name="Jouanno E."/>
            <person name="Lampietro C."/>
            <person name="Louis A."/>
            <person name="Herpin A."/>
            <person name="Echchiki A."/>
            <person name="Berthelot C."/>
            <person name="Parey E."/>
            <person name="Roest-Crollius H."/>
            <person name="Braasch I."/>
            <person name="Postlethwait J."/>
            <person name="Bobe J."/>
            <person name="Montfort J."/>
            <person name="Bouchez O."/>
            <person name="Begum T."/>
            <person name="Mejri S."/>
            <person name="Adams A."/>
            <person name="Chen W.-J."/>
            <person name="Guiguen Y."/>
        </authorList>
    </citation>
    <scope>NUCLEOTIDE SEQUENCE</scope>
    <source>
        <strain evidence="1">YG-15Mar2019-1</strain>
        <tissue evidence="1">Brain</tissue>
    </source>
</reference>
<protein>
    <submittedName>
        <fullName evidence="1">Uncharacterized protein</fullName>
    </submittedName>
</protein>
<name>A0A9D3Q8E1_MEGAT</name>
<proteinExistence type="predicted"/>
<dbReference type="PANTHER" id="PTHR33332">
    <property type="entry name" value="REVERSE TRANSCRIPTASE DOMAIN-CONTAINING PROTEIN"/>
    <property type="match status" value="1"/>
</dbReference>
<dbReference type="EMBL" id="JAFDVH010000006">
    <property type="protein sequence ID" value="KAG7477287.1"/>
    <property type="molecule type" value="Genomic_DNA"/>
</dbReference>
<sequence length="248" mass="28023">MASNHLKLNLDKPDLLLILTRTSPLQELSVTVDGTTVTPSTLVKSLGVTLNNRLDFTDYISQTARSCQFLLYNIRRIRPFLTTYSTQLLVQATVLSRLDYCNALLAGLPACTIQPLQLIQNAAAWLIYNLPKFSRVTSLLRSLHWLPIAARIRIKTLTLTFSAARKTAPTYLQDLILPYAPARQLRSATSGHLAPPTNRTKGPCSSQRRFSIIAPQWWNELPTPLRTTPSIQPFRRALKTHLFRLYLD</sequence>
<comment type="caution">
    <text evidence="1">The sequence shown here is derived from an EMBL/GenBank/DDBJ whole genome shotgun (WGS) entry which is preliminary data.</text>
</comment>
<evidence type="ECO:0000313" key="1">
    <source>
        <dbReference type="EMBL" id="KAG7477287.1"/>
    </source>
</evidence>